<comment type="caution">
    <text evidence="1">The sequence shown here is derived from an EMBL/GenBank/DDBJ whole genome shotgun (WGS) entry which is preliminary data.</text>
</comment>
<dbReference type="RefSeq" id="WP_131187342.1">
    <property type="nucleotide sequence ID" value="NZ_JGZA01000015.1"/>
</dbReference>
<evidence type="ECO:0000313" key="1">
    <source>
        <dbReference type="EMBL" id="KFI69779.1"/>
    </source>
</evidence>
<dbReference type="Proteomes" id="UP000029024">
    <property type="component" value="Unassembled WGS sequence"/>
</dbReference>
<dbReference type="AlphaFoldDB" id="A0A087BFH9"/>
<evidence type="ECO:0000313" key="2">
    <source>
        <dbReference type="Proteomes" id="UP000029024"/>
    </source>
</evidence>
<dbReference type="EMBL" id="JGZA01000015">
    <property type="protein sequence ID" value="KFI69779.1"/>
    <property type="molecule type" value="Genomic_DNA"/>
</dbReference>
<sequence length="69" mass="7447">MAQPINIDIDEQWIRDRFANMLIDMAEELSPGITTDAPLLSKRVEGGCDIGSVCCPSITGPMIASGRPK</sequence>
<organism evidence="1 2">
    <name type="scientific">Bifidobacterium longum subsp. suis</name>
    <dbReference type="NCBI Taxonomy" id="1695"/>
    <lineage>
        <taxon>Bacteria</taxon>
        <taxon>Bacillati</taxon>
        <taxon>Actinomycetota</taxon>
        <taxon>Actinomycetes</taxon>
        <taxon>Bifidobacteriales</taxon>
        <taxon>Bifidobacteriaceae</taxon>
        <taxon>Bifidobacterium</taxon>
    </lineage>
</organism>
<accession>A0A087BFH9</accession>
<reference evidence="1 2" key="1">
    <citation type="submission" date="2014-03" db="EMBL/GenBank/DDBJ databases">
        <title>Genomics of Bifidobacteria.</title>
        <authorList>
            <person name="Ventura M."/>
            <person name="Milani C."/>
            <person name="Lugli G.A."/>
        </authorList>
    </citation>
    <scope>NUCLEOTIDE SEQUENCE [LARGE SCALE GENOMIC DNA]</scope>
    <source>
        <strain evidence="1 2">LMG 21814</strain>
    </source>
</reference>
<gene>
    <name evidence="1" type="ORF">BLSS_0080</name>
</gene>
<proteinExistence type="predicted"/>
<name>A0A087BFH9_BIFLN</name>
<protein>
    <submittedName>
        <fullName evidence="1">Uncharacterized protein</fullName>
    </submittedName>
</protein>